<evidence type="ECO:0000256" key="1">
    <source>
        <dbReference type="SAM" id="Phobius"/>
    </source>
</evidence>
<evidence type="ECO:0000313" key="2">
    <source>
        <dbReference type="EMBL" id="EOL50727.1"/>
    </source>
</evidence>
<dbReference type="eggNOG" id="ENOG5033PQ0">
    <property type="taxonomic scope" value="Bacteria"/>
</dbReference>
<protein>
    <submittedName>
        <fullName evidence="2">Antibiotic transport system permease</fullName>
    </submittedName>
</protein>
<organism evidence="2 3">
    <name type="scientific">Enterococcus caccae ATCC BAA-1240</name>
    <dbReference type="NCBI Taxonomy" id="1158612"/>
    <lineage>
        <taxon>Bacteria</taxon>
        <taxon>Bacillati</taxon>
        <taxon>Bacillota</taxon>
        <taxon>Bacilli</taxon>
        <taxon>Lactobacillales</taxon>
        <taxon>Enterococcaceae</taxon>
        <taxon>Enterococcus</taxon>
    </lineage>
</organism>
<feature type="transmembrane region" description="Helical" evidence="1">
    <location>
        <begin position="95"/>
        <end position="117"/>
    </location>
</feature>
<keyword evidence="3" id="KW-1185">Reference proteome</keyword>
<feature type="transmembrane region" description="Helical" evidence="1">
    <location>
        <begin position="159"/>
        <end position="181"/>
    </location>
</feature>
<feature type="transmembrane region" description="Helical" evidence="1">
    <location>
        <begin position="123"/>
        <end position="147"/>
    </location>
</feature>
<proteinExistence type="predicted"/>
<dbReference type="STRING" id="317735.RU98_GL002416"/>
<evidence type="ECO:0000313" key="3">
    <source>
        <dbReference type="Proteomes" id="UP000013840"/>
    </source>
</evidence>
<feature type="transmembrane region" description="Helical" evidence="1">
    <location>
        <begin position="45"/>
        <end position="68"/>
    </location>
</feature>
<accession>R3WTJ1</accession>
<dbReference type="AlphaFoldDB" id="R3WTJ1"/>
<feature type="transmembrane region" description="Helical" evidence="1">
    <location>
        <begin position="12"/>
        <end position="33"/>
    </location>
</feature>
<sequence length="238" mass="27242">MEIKRTISNKIIFVLLAVILATFIMGWILPVGIDKVSSLTYREYLFSTYTVFTQFGFLMFAFLVAFFINKEYSGKTILFYRMMNDTSLTFYSKKVLTLIIETVGIIFSTLLIISALFKDFSVFFQMFFLFSMVAIQYIVIVALISLLMTNILLSIGFSLLYWILTVVFVSFGGALRLFAIFDASNELYGKVGDFLESSSVFLGTEDNLMVFIYILVIAIISMIIAKLNNQRWLELGTR</sequence>
<name>R3WTJ1_9ENTE</name>
<keyword evidence="1" id="KW-0812">Transmembrane</keyword>
<gene>
    <name evidence="2" type="ORF">UC7_00178</name>
</gene>
<dbReference type="EMBL" id="AJAU01000003">
    <property type="protein sequence ID" value="EOL50727.1"/>
    <property type="molecule type" value="Genomic_DNA"/>
</dbReference>
<dbReference type="Proteomes" id="UP000013840">
    <property type="component" value="Unassembled WGS sequence"/>
</dbReference>
<reference evidence="2 3" key="1">
    <citation type="submission" date="2013-02" db="EMBL/GenBank/DDBJ databases">
        <title>The Genome Sequence of Enterococcus caccae BAA-1240.</title>
        <authorList>
            <consortium name="The Broad Institute Genome Sequencing Platform"/>
            <consortium name="The Broad Institute Genome Sequencing Center for Infectious Disease"/>
            <person name="Earl A.M."/>
            <person name="Gilmore M.S."/>
            <person name="Lebreton F."/>
            <person name="Walker B."/>
            <person name="Young S.K."/>
            <person name="Zeng Q."/>
            <person name="Gargeya S."/>
            <person name="Fitzgerald M."/>
            <person name="Haas B."/>
            <person name="Abouelleil A."/>
            <person name="Alvarado L."/>
            <person name="Arachchi H.M."/>
            <person name="Berlin A.M."/>
            <person name="Chapman S.B."/>
            <person name="Dewar J."/>
            <person name="Goldberg J."/>
            <person name="Griggs A."/>
            <person name="Gujja S."/>
            <person name="Hansen M."/>
            <person name="Howarth C."/>
            <person name="Imamovic A."/>
            <person name="Larimer J."/>
            <person name="McCowan C."/>
            <person name="Murphy C."/>
            <person name="Neiman D."/>
            <person name="Pearson M."/>
            <person name="Priest M."/>
            <person name="Roberts A."/>
            <person name="Saif S."/>
            <person name="Shea T."/>
            <person name="Sisk P."/>
            <person name="Sykes S."/>
            <person name="Wortman J."/>
            <person name="Nusbaum C."/>
            <person name="Birren B."/>
        </authorList>
    </citation>
    <scope>NUCLEOTIDE SEQUENCE [LARGE SCALE GENOMIC DNA]</scope>
    <source>
        <strain evidence="2 3">ATCC BAA-1240</strain>
    </source>
</reference>
<comment type="caution">
    <text evidence="2">The sequence shown here is derived from an EMBL/GenBank/DDBJ whole genome shotgun (WGS) entry which is preliminary data.</text>
</comment>
<dbReference type="RefSeq" id="WP_010770386.1">
    <property type="nucleotide sequence ID" value="NZ_KB946332.1"/>
</dbReference>
<keyword evidence="1" id="KW-1133">Transmembrane helix</keyword>
<feature type="transmembrane region" description="Helical" evidence="1">
    <location>
        <begin position="208"/>
        <end position="228"/>
    </location>
</feature>
<dbReference type="PATRIC" id="fig|1158612.3.peg.182"/>
<keyword evidence="1" id="KW-0472">Membrane</keyword>